<dbReference type="InterPro" id="IPR036640">
    <property type="entry name" value="ABC1_TM_sf"/>
</dbReference>
<dbReference type="FunFam" id="3.40.50.300:FF:000973">
    <property type="entry name" value="Multidrug resistance-associated protein 4"/>
    <property type="match status" value="1"/>
</dbReference>
<sequence>MLLSKELSRYVYIDPTASINLRRSLIGLSKPQADRRNETPAITSSNLSVEWSHQCDDKAFSLKGISFSVSPGEVVAVIGPVGAGKSMLLMGLLGELPVTHGHYNVSKKIGYASQQPWVFSGTIRENILFGREYEEKRFRKVLEQCDLNQDLSQYADKDLTLVGEKGVKLSGGQRSRVGLARVLYSDTNVYLLDDPLSAVDSRVGRHLFERCISGSSKAILLVTHQLQYLKAVDRILIIKEGEMSGYGTYQELQDAGIDFGSLLSETSEDDDFQEEITSEKLIQNDEKRPEEKSIHQENEVTKQDKAGQSWQPNKDSSKSDTLCDSKGIKKLTENEENFEKKEEGSVRQGVYREYIMAGATPLVLIFFLVIDMSAQSFDILSNWWLATWTKKEESCVLQYSQETCLSNVTMIEDYALFTPTMGRSYFYLIYAIFVTSLLLLIFITVRWLFFILIKASTNLHSQMFEAVIRSPQQFFIINPVGKSSITYFLTLNNSCLLQANKPEDILFRSQQPGLLSSLVDHIWSGDSQGVQNSKVHVPSVLCSSKSEHIYRVPSHFTREVALDQHGGNTVHLVCCSCVYGSILVNMYFTIDGAKLGVSLAYLIGLAGEFAYSVRLTAELENLMVATERVVEYTKLEPEAPLETDTVPSKDWPQNGGIIFKNVSLRYTSNGQLALKKLNAAIQPKEKIGIVGRTGAGTLTPILERTSPLYHRYPNPNPDLNKNISFIPQDPLLFQGTLRDNLDPFNEHSDEQLWTSLKEVQLQSKVQQEAEQLEMKIAEVEETTALAKSNWTDQLIQATIRHKFRDCTILTIAHRLSSIMDSDRVLVLEAGEIVEFDKPSKLLEDVNGHFTMFAGEADMDEKE</sequence>
<comment type="similarity">
    <text evidence="2">Belongs to the ABC transporter superfamily. ABCC family. Conjugate transporter (TC 3.A.1.208) subfamily.</text>
</comment>
<dbReference type="Pfam" id="PF00005">
    <property type="entry name" value="ABC_tran"/>
    <property type="match status" value="1"/>
</dbReference>
<evidence type="ECO:0000256" key="8">
    <source>
        <dbReference type="ARBA" id="ARBA00022989"/>
    </source>
</evidence>
<dbReference type="GO" id="GO:0016020">
    <property type="term" value="C:membrane"/>
    <property type="evidence" value="ECO:0007669"/>
    <property type="project" value="UniProtKB-SubCell"/>
</dbReference>
<feature type="transmembrane region" description="Helical" evidence="12">
    <location>
        <begin position="354"/>
        <end position="374"/>
    </location>
</feature>
<keyword evidence="7" id="KW-0067">ATP-binding</keyword>
<dbReference type="Proteomes" id="UP000230750">
    <property type="component" value="Unassembled WGS sequence"/>
</dbReference>
<feature type="transmembrane region" description="Helical" evidence="12">
    <location>
        <begin position="425"/>
        <end position="453"/>
    </location>
</feature>
<keyword evidence="6" id="KW-0547">Nucleotide-binding</keyword>
<keyword evidence="3" id="KW-0813">Transport</keyword>
<dbReference type="OrthoDB" id="6500128at2759"/>
<dbReference type="Gene3D" id="3.40.50.300">
    <property type="entry name" value="P-loop containing nucleotide triphosphate hydrolases"/>
    <property type="match status" value="3"/>
</dbReference>
<dbReference type="InterPro" id="IPR027417">
    <property type="entry name" value="P-loop_NTPase"/>
</dbReference>
<keyword evidence="10" id="KW-0175">Coiled coil</keyword>
<proteinExistence type="inferred from homology"/>
<evidence type="ECO:0000256" key="3">
    <source>
        <dbReference type="ARBA" id="ARBA00022448"/>
    </source>
</evidence>
<evidence type="ECO:0000313" key="15">
    <source>
        <dbReference type="Proteomes" id="UP000230750"/>
    </source>
</evidence>
<evidence type="ECO:0000256" key="10">
    <source>
        <dbReference type="SAM" id="Coils"/>
    </source>
</evidence>
<dbReference type="SUPFAM" id="SSF90123">
    <property type="entry name" value="ABC transporter transmembrane region"/>
    <property type="match status" value="1"/>
</dbReference>
<evidence type="ECO:0000256" key="12">
    <source>
        <dbReference type="SAM" id="Phobius"/>
    </source>
</evidence>
<keyword evidence="4 12" id="KW-0812">Transmembrane</keyword>
<evidence type="ECO:0000256" key="2">
    <source>
        <dbReference type="ARBA" id="ARBA00009726"/>
    </source>
</evidence>
<keyword evidence="5" id="KW-0677">Repeat</keyword>
<comment type="subcellular location">
    <subcellularLocation>
        <location evidence="1">Membrane</location>
        <topology evidence="1">Multi-pass membrane protein</topology>
    </subcellularLocation>
</comment>
<dbReference type="PANTHER" id="PTHR24223">
    <property type="entry name" value="ATP-BINDING CASSETTE SUB-FAMILY C"/>
    <property type="match status" value="1"/>
</dbReference>
<dbReference type="InterPro" id="IPR017871">
    <property type="entry name" value="ABC_transporter-like_CS"/>
</dbReference>
<dbReference type="SUPFAM" id="SSF52540">
    <property type="entry name" value="P-loop containing nucleoside triphosphate hydrolases"/>
    <property type="match status" value="2"/>
</dbReference>
<dbReference type="GO" id="GO:0005524">
    <property type="term" value="F:ATP binding"/>
    <property type="evidence" value="ECO:0007669"/>
    <property type="project" value="UniProtKB-KW"/>
</dbReference>
<evidence type="ECO:0000256" key="4">
    <source>
        <dbReference type="ARBA" id="ARBA00022692"/>
    </source>
</evidence>
<keyword evidence="9 12" id="KW-0472">Membrane</keyword>
<feature type="compositionally biased region" description="Basic and acidic residues" evidence="11">
    <location>
        <begin position="282"/>
        <end position="305"/>
    </location>
</feature>
<keyword evidence="15" id="KW-1185">Reference proteome</keyword>
<evidence type="ECO:0000256" key="5">
    <source>
        <dbReference type="ARBA" id="ARBA00022737"/>
    </source>
</evidence>
<gene>
    <name evidence="14" type="ORF">BSL78_01394</name>
</gene>
<evidence type="ECO:0000313" key="14">
    <source>
        <dbReference type="EMBL" id="PIK61690.1"/>
    </source>
</evidence>
<evidence type="ECO:0000259" key="13">
    <source>
        <dbReference type="PROSITE" id="PS50893"/>
    </source>
</evidence>
<keyword evidence="8 12" id="KW-1133">Transmembrane helix</keyword>
<feature type="compositionally biased region" description="Basic and acidic residues" evidence="11">
    <location>
        <begin position="315"/>
        <end position="325"/>
    </location>
</feature>
<evidence type="ECO:0000256" key="11">
    <source>
        <dbReference type="SAM" id="MobiDB-lite"/>
    </source>
</evidence>
<evidence type="ECO:0000256" key="7">
    <source>
        <dbReference type="ARBA" id="ARBA00022840"/>
    </source>
</evidence>
<dbReference type="CDD" id="cd03250">
    <property type="entry name" value="ABCC_MRP_domain1"/>
    <property type="match status" value="1"/>
</dbReference>
<dbReference type="PROSITE" id="PS00211">
    <property type="entry name" value="ABC_TRANSPORTER_1"/>
    <property type="match status" value="1"/>
</dbReference>
<dbReference type="PROSITE" id="PS50893">
    <property type="entry name" value="ABC_TRANSPORTER_2"/>
    <property type="match status" value="1"/>
</dbReference>
<comment type="caution">
    <text evidence="14">The sequence shown here is derived from an EMBL/GenBank/DDBJ whole genome shotgun (WGS) entry which is preliminary data.</text>
</comment>
<feature type="domain" description="ABC transporter" evidence="13">
    <location>
        <begin position="42"/>
        <end position="265"/>
    </location>
</feature>
<dbReference type="GO" id="GO:0016887">
    <property type="term" value="F:ATP hydrolysis activity"/>
    <property type="evidence" value="ECO:0007669"/>
    <property type="project" value="InterPro"/>
</dbReference>
<feature type="coiled-coil region" evidence="10">
    <location>
        <begin position="762"/>
        <end position="789"/>
    </location>
</feature>
<evidence type="ECO:0000256" key="9">
    <source>
        <dbReference type="ARBA" id="ARBA00023136"/>
    </source>
</evidence>
<dbReference type="GO" id="GO:0042626">
    <property type="term" value="F:ATPase-coupled transmembrane transporter activity"/>
    <property type="evidence" value="ECO:0007669"/>
    <property type="project" value="TreeGrafter"/>
</dbReference>
<evidence type="ECO:0000256" key="6">
    <source>
        <dbReference type="ARBA" id="ARBA00022741"/>
    </source>
</evidence>
<dbReference type="InterPro" id="IPR050173">
    <property type="entry name" value="ABC_transporter_C-like"/>
</dbReference>
<evidence type="ECO:0000256" key="1">
    <source>
        <dbReference type="ARBA" id="ARBA00004141"/>
    </source>
</evidence>
<reference evidence="14 15" key="1">
    <citation type="journal article" date="2017" name="PLoS Biol.">
        <title>The sea cucumber genome provides insights into morphological evolution and visceral regeneration.</title>
        <authorList>
            <person name="Zhang X."/>
            <person name="Sun L."/>
            <person name="Yuan J."/>
            <person name="Sun Y."/>
            <person name="Gao Y."/>
            <person name="Zhang L."/>
            <person name="Li S."/>
            <person name="Dai H."/>
            <person name="Hamel J.F."/>
            <person name="Liu C."/>
            <person name="Yu Y."/>
            <person name="Liu S."/>
            <person name="Lin W."/>
            <person name="Guo K."/>
            <person name="Jin S."/>
            <person name="Xu P."/>
            <person name="Storey K.B."/>
            <person name="Huan P."/>
            <person name="Zhang T."/>
            <person name="Zhou Y."/>
            <person name="Zhang J."/>
            <person name="Lin C."/>
            <person name="Li X."/>
            <person name="Xing L."/>
            <person name="Huo D."/>
            <person name="Sun M."/>
            <person name="Wang L."/>
            <person name="Mercier A."/>
            <person name="Li F."/>
            <person name="Yang H."/>
            <person name="Xiang J."/>
        </authorList>
    </citation>
    <scope>NUCLEOTIDE SEQUENCE [LARGE SCALE GENOMIC DNA]</scope>
    <source>
        <strain evidence="14">Shaxun</strain>
        <tissue evidence="14">Muscle</tissue>
    </source>
</reference>
<dbReference type="Gene3D" id="1.20.1560.10">
    <property type="entry name" value="ABC transporter type 1, transmembrane domain"/>
    <property type="match status" value="2"/>
</dbReference>
<dbReference type="EMBL" id="MRZV01000027">
    <property type="protein sequence ID" value="PIK61690.1"/>
    <property type="molecule type" value="Genomic_DNA"/>
</dbReference>
<accession>A0A2G8LNC8</accession>
<dbReference type="SMART" id="SM00382">
    <property type="entry name" value="AAA"/>
    <property type="match status" value="1"/>
</dbReference>
<protein>
    <submittedName>
        <fullName evidence="14">Putative multidrug resistance-associated protein 4 isoform X2</fullName>
    </submittedName>
</protein>
<dbReference type="InterPro" id="IPR003439">
    <property type="entry name" value="ABC_transporter-like_ATP-bd"/>
</dbReference>
<name>A0A2G8LNC8_STIJA</name>
<dbReference type="InterPro" id="IPR003593">
    <property type="entry name" value="AAA+_ATPase"/>
</dbReference>
<feature type="region of interest" description="Disordered" evidence="11">
    <location>
        <begin position="268"/>
        <end position="325"/>
    </location>
</feature>
<organism evidence="14 15">
    <name type="scientific">Stichopus japonicus</name>
    <name type="common">Sea cucumber</name>
    <dbReference type="NCBI Taxonomy" id="307972"/>
    <lineage>
        <taxon>Eukaryota</taxon>
        <taxon>Metazoa</taxon>
        <taxon>Echinodermata</taxon>
        <taxon>Eleutherozoa</taxon>
        <taxon>Echinozoa</taxon>
        <taxon>Holothuroidea</taxon>
        <taxon>Aspidochirotacea</taxon>
        <taxon>Aspidochirotida</taxon>
        <taxon>Stichopodidae</taxon>
        <taxon>Apostichopus</taxon>
    </lineage>
</organism>
<dbReference type="STRING" id="307972.A0A2G8LNC8"/>
<dbReference type="PANTHER" id="PTHR24223:SF456">
    <property type="entry name" value="MULTIDRUG RESISTANCE-ASSOCIATED PROTEIN LETHAL(2)03659"/>
    <property type="match status" value="1"/>
</dbReference>
<dbReference type="AlphaFoldDB" id="A0A2G8LNC8"/>